<accession>A0A7J3SLH6</accession>
<dbReference type="InterPro" id="IPR029001">
    <property type="entry name" value="ITPase-like_fam"/>
</dbReference>
<reference evidence="4" key="1">
    <citation type="journal article" date="2020" name="mSystems">
        <title>Genome- and Community-Level Interaction Insights into Carbon Utilization and Element Cycling Functions of Hydrothermarchaeota in Hydrothermal Sediment.</title>
        <authorList>
            <person name="Zhou Z."/>
            <person name="Liu Y."/>
            <person name="Xu W."/>
            <person name="Pan J."/>
            <person name="Luo Z.H."/>
            <person name="Li M."/>
        </authorList>
    </citation>
    <scope>NUCLEOTIDE SEQUENCE [LARGE SCALE GENOMIC DNA]</scope>
    <source>
        <strain evidence="4">SpSt-885</strain>
    </source>
</reference>
<dbReference type="CDD" id="cd00515">
    <property type="entry name" value="HAM1"/>
    <property type="match status" value="1"/>
</dbReference>
<dbReference type="Gene3D" id="3.90.950.10">
    <property type="match status" value="1"/>
</dbReference>
<dbReference type="GO" id="GO:0047429">
    <property type="term" value="F:nucleoside triphosphate diphosphatase activity"/>
    <property type="evidence" value="ECO:0007669"/>
    <property type="project" value="InterPro"/>
</dbReference>
<evidence type="ECO:0000256" key="3">
    <source>
        <dbReference type="RuleBase" id="RU003781"/>
    </source>
</evidence>
<dbReference type="NCBIfam" id="TIGR00042">
    <property type="entry name" value="RdgB/HAM1 family non-canonical purine NTP pyrophosphatase"/>
    <property type="match status" value="1"/>
</dbReference>
<evidence type="ECO:0000256" key="2">
    <source>
        <dbReference type="ARBA" id="ARBA00022801"/>
    </source>
</evidence>
<dbReference type="PANTHER" id="PTHR11067">
    <property type="entry name" value="INOSINE TRIPHOSPHATE PYROPHOSPHATASE/HAM1 PROTEIN"/>
    <property type="match status" value="1"/>
</dbReference>
<gene>
    <name evidence="4" type="ORF">ENW83_03225</name>
</gene>
<proteinExistence type="inferred from homology"/>
<comment type="similarity">
    <text evidence="1 3">Belongs to the HAM1 NTPase family.</text>
</comment>
<dbReference type="SUPFAM" id="SSF52972">
    <property type="entry name" value="ITPase-like"/>
    <property type="match status" value="1"/>
</dbReference>
<keyword evidence="2 3" id="KW-0378">Hydrolase</keyword>
<sequence length="191" mass="21298">MILYILTQNDSKFHEISLILAKYKIKLKQLKEKKLELQLDDVAEIALYAVKAACKPPFIPIAVDDTALYIEALGGFPGPYAEYVYRKIGVNGIIRLLEGVENRAAKFITAVAYCDGIEERVFQGVLEGSISRTPKGNLGFGFDPIFVPEGENKTLAEMTTEEKNRISHRGMAFRSMAEWLVTSGHLPSKKS</sequence>
<dbReference type="AlphaFoldDB" id="A0A7J3SLH6"/>
<dbReference type="Pfam" id="PF01725">
    <property type="entry name" value="Ham1p_like"/>
    <property type="match status" value="1"/>
</dbReference>
<dbReference type="GO" id="GO:0005737">
    <property type="term" value="C:cytoplasm"/>
    <property type="evidence" value="ECO:0007669"/>
    <property type="project" value="TreeGrafter"/>
</dbReference>
<dbReference type="GO" id="GO:0009143">
    <property type="term" value="P:nucleoside triphosphate catabolic process"/>
    <property type="evidence" value="ECO:0007669"/>
    <property type="project" value="InterPro"/>
</dbReference>
<dbReference type="EMBL" id="DTLS01000086">
    <property type="protein sequence ID" value="HGZ60203.1"/>
    <property type="molecule type" value="Genomic_DNA"/>
</dbReference>
<evidence type="ECO:0000313" key="4">
    <source>
        <dbReference type="EMBL" id="HGZ60203.1"/>
    </source>
</evidence>
<protein>
    <submittedName>
        <fullName evidence="4">XTP/dITP diphosphatase</fullName>
    </submittedName>
</protein>
<evidence type="ECO:0000256" key="1">
    <source>
        <dbReference type="ARBA" id="ARBA00008023"/>
    </source>
</evidence>
<name>A0A7J3SLH6_9CREN</name>
<dbReference type="InterPro" id="IPR002637">
    <property type="entry name" value="RdgB/HAM1"/>
</dbReference>
<organism evidence="4">
    <name type="scientific">Fervidicoccus fontis</name>
    <dbReference type="NCBI Taxonomy" id="683846"/>
    <lineage>
        <taxon>Archaea</taxon>
        <taxon>Thermoproteota</taxon>
        <taxon>Thermoprotei</taxon>
        <taxon>Fervidicoccales</taxon>
        <taxon>Fervidicoccaceae</taxon>
        <taxon>Fervidicoccus</taxon>
    </lineage>
</organism>
<dbReference type="PANTHER" id="PTHR11067:SF9">
    <property type="entry name" value="INOSINE TRIPHOSPHATE PYROPHOSPHATASE"/>
    <property type="match status" value="1"/>
</dbReference>
<comment type="caution">
    <text evidence="4">The sequence shown here is derived from an EMBL/GenBank/DDBJ whole genome shotgun (WGS) entry which is preliminary data.</text>
</comment>
<dbReference type="NCBIfam" id="NF011396">
    <property type="entry name" value="PRK14821.1"/>
    <property type="match status" value="1"/>
</dbReference>